<dbReference type="PANTHER" id="PTHR48098">
    <property type="entry name" value="ENTEROCHELIN ESTERASE-RELATED"/>
    <property type="match status" value="1"/>
</dbReference>
<organism evidence="2 3">
    <name type="scientific">Roseibium algicola</name>
    <dbReference type="NCBI Taxonomy" id="2857014"/>
    <lineage>
        <taxon>Bacteria</taxon>
        <taxon>Pseudomonadati</taxon>
        <taxon>Pseudomonadota</taxon>
        <taxon>Alphaproteobacteria</taxon>
        <taxon>Hyphomicrobiales</taxon>
        <taxon>Stappiaceae</taxon>
        <taxon>Roseibium</taxon>
    </lineage>
</organism>
<dbReference type="InterPro" id="IPR000801">
    <property type="entry name" value="Esterase-like"/>
</dbReference>
<protein>
    <submittedName>
        <fullName evidence="2">Esterase</fullName>
    </submittedName>
</protein>
<dbReference type="InterPro" id="IPR029058">
    <property type="entry name" value="AB_hydrolase_fold"/>
</dbReference>
<evidence type="ECO:0000313" key="3">
    <source>
        <dbReference type="Proteomes" id="UP000188174"/>
    </source>
</evidence>
<name>A0ABN4WUH0_9HYPH</name>
<proteinExistence type="predicted"/>
<reference evidence="2 3" key="1">
    <citation type="submission" date="2017-02" db="EMBL/GenBank/DDBJ databases">
        <authorList>
            <person name="Jeong S."/>
        </authorList>
    </citation>
    <scope>NUCLEOTIDE SEQUENCE [LARGE SCALE GENOMIC DNA]</scope>
    <source>
        <strain evidence="2 3">RMAR6-6</strain>
    </source>
</reference>
<dbReference type="Pfam" id="PF00756">
    <property type="entry name" value="Esterase"/>
    <property type="match status" value="1"/>
</dbReference>
<sequence>MKATVLALAMKFALAGGCLASEISHHTFPSKTLERDYAYNLYLPDGYESGKLDYPVLYLLHGSFENENRWPVRGRIQGTLDRLISEGKIPPAVVVMPGSLSWWVDGYNEPAKTAFFEDLIPHIETTWNVISERDGRVVGGLSAGGSGAINFVLEHPETFAACAALSPAVYVPLPPETSSANRHPAYLNRDGRFDPEKWKTLNYTSFIDGYKAQDLVVPIYINSGDHDKYDIAYHGAVLFQSLWEHQPKYVEFRVVDADHEWELWAETIPEALEYVFRYTSRPQGRKPTN</sequence>
<dbReference type="Proteomes" id="UP000188174">
    <property type="component" value="Chromosome"/>
</dbReference>
<evidence type="ECO:0000256" key="1">
    <source>
        <dbReference type="SAM" id="SignalP"/>
    </source>
</evidence>
<keyword evidence="1" id="KW-0732">Signal</keyword>
<feature type="chain" id="PRO_5046649621" evidence="1">
    <location>
        <begin position="21"/>
        <end position="289"/>
    </location>
</feature>
<dbReference type="SUPFAM" id="SSF53474">
    <property type="entry name" value="alpha/beta-Hydrolases"/>
    <property type="match status" value="1"/>
</dbReference>
<evidence type="ECO:0000313" key="2">
    <source>
        <dbReference type="EMBL" id="AQQ05339.1"/>
    </source>
</evidence>
<gene>
    <name evidence="2" type="ORF">B0E33_18605</name>
</gene>
<dbReference type="EMBL" id="CP019630">
    <property type="protein sequence ID" value="AQQ05339.1"/>
    <property type="molecule type" value="Genomic_DNA"/>
</dbReference>
<dbReference type="InterPro" id="IPR050583">
    <property type="entry name" value="Mycobacterial_A85_antigen"/>
</dbReference>
<dbReference type="PANTHER" id="PTHR48098:SF1">
    <property type="entry name" value="DIACYLGLYCEROL ACYLTRANSFERASE_MYCOLYLTRANSFERASE AG85A"/>
    <property type="match status" value="1"/>
</dbReference>
<dbReference type="RefSeq" id="WP_208997664.1">
    <property type="nucleotide sequence ID" value="NZ_CP019630.1"/>
</dbReference>
<keyword evidence="3" id="KW-1185">Reference proteome</keyword>
<dbReference type="Gene3D" id="3.40.50.1820">
    <property type="entry name" value="alpha/beta hydrolase"/>
    <property type="match status" value="1"/>
</dbReference>
<accession>A0ABN4WUH0</accession>
<feature type="signal peptide" evidence="1">
    <location>
        <begin position="1"/>
        <end position="20"/>
    </location>
</feature>